<organism evidence="1 2">
    <name type="scientific">Synechococcus phage S-ShM2</name>
    <dbReference type="NCBI Taxonomy" id="445683"/>
    <lineage>
        <taxon>Viruses</taxon>
        <taxon>Duplodnaviria</taxon>
        <taxon>Heunggongvirae</taxon>
        <taxon>Uroviricota</taxon>
        <taxon>Caudoviricetes</taxon>
        <taxon>Pantevenvirales</taxon>
        <taxon>Kyanoviridae</taxon>
        <taxon>Ahtivirus</taxon>
        <taxon>Ahtivirus sagseatwo</taxon>
    </lineage>
</organism>
<gene>
    <name evidence="1" type="ORF">SShM2_209</name>
</gene>
<dbReference type="GeneID" id="10327364"/>
<name>E3SJM9_9CAUD</name>
<accession>E3SJM9</accession>
<reference evidence="1 2" key="1">
    <citation type="journal article" date="2010" name="Environ. Microbiol.">
        <title>Genomic analysis of oceanic cyanobacterial myoviruses compared with T4-like myoviruses from diverse hosts and environments.</title>
        <authorList>
            <person name="Sullivan M.B."/>
            <person name="Huang K.H."/>
            <person name="Ignacio-Espinoza J.C."/>
            <person name="Berlin A.M."/>
            <person name="Kelly L."/>
            <person name="Weigele P.R."/>
            <person name="DeFrancesco A.S."/>
            <person name="Kern S.E."/>
            <person name="Thompson L.R."/>
            <person name="Young S."/>
            <person name="Yandava C."/>
            <person name="Fu R."/>
            <person name="Krastins B."/>
            <person name="Chase M."/>
            <person name="Sarracino D."/>
            <person name="Osburne M.S."/>
            <person name="Henn M.R."/>
            <person name="Chisholm S.W."/>
        </authorList>
    </citation>
    <scope>NUCLEOTIDE SEQUENCE [LARGE SCALE GENOMIC DNA]</scope>
    <source>
        <strain evidence="1">8102-4</strain>
    </source>
</reference>
<evidence type="ECO:0000313" key="1">
    <source>
        <dbReference type="EMBL" id="ADO97819.1"/>
    </source>
</evidence>
<dbReference type="EMBL" id="GU071096">
    <property type="protein sequence ID" value="ADO97819.1"/>
    <property type="molecule type" value="Genomic_DNA"/>
</dbReference>
<dbReference type="KEGG" id="vg:10327364"/>
<proteinExistence type="predicted"/>
<evidence type="ECO:0000313" key="2">
    <source>
        <dbReference type="Proteomes" id="UP000006525"/>
    </source>
</evidence>
<keyword evidence="2" id="KW-1185">Reference proteome</keyword>
<dbReference type="RefSeq" id="YP_004322874.1">
    <property type="nucleotide sequence ID" value="NC_015281.1"/>
</dbReference>
<dbReference type="Proteomes" id="UP000006525">
    <property type="component" value="Segment"/>
</dbReference>
<sequence length="40" mass="4562">MHMQLQDKSFQVSGNGYTKLPSISSWIHGSKFFIISYQGI</sequence>
<protein>
    <submittedName>
        <fullName evidence="1">Uncharacterized protein</fullName>
    </submittedName>
</protein>